<proteinExistence type="predicted"/>
<reference evidence="2" key="1">
    <citation type="submission" date="2014-11" db="EMBL/GenBank/DDBJ databases">
        <authorList>
            <person name="Amaro Gonzalez C."/>
        </authorList>
    </citation>
    <scope>NUCLEOTIDE SEQUENCE</scope>
</reference>
<dbReference type="EMBL" id="GBXM01086657">
    <property type="protein sequence ID" value="JAH21920.1"/>
    <property type="molecule type" value="Transcribed_RNA"/>
</dbReference>
<accession>A0A0E9PXL9</accession>
<keyword evidence="1" id="KW-0472">Membrane</keyword>
<name>A0A0E9PXL9_ANGAN</name>
<evidence type="ECO:0000313" key="2">
    <source>
        <dbReference type="EMBL" id="JAH09361.1"/>
    </source>
</evidence>
<dbReference type="EMBL" id="GBXM01099216">
    <property type="protein sequence ID" value="JAH09361.1"/>
    <property type="molecule type" value="Transcribed_RNA"/>
</dbReference>
<reference evidence="2" key="2">
    <citation type="journal article" date="2015" name="Fish Shellfish Immunol.">
        <title>Early steps in the European eel (Anguilla anguilla)-Vibrio vulnificus interaction in the gills: Role of the RtxA13 toxin.</title>
        <authorList>
            <person name="Callol A."/>
            <person name="Pajuelo D."/>
            <person name="Ebbesson L."/>
            <person name="Teles M."/>
            <person name="MacKenzie S."/>
            <person name="Amaro C."/>
        </authorList>
    </citation>
    <scope>NUCLEOTIDE SEQUENCE</scope>
</reference>
<protein>
    <submittedName>
        <fullName evidence="2">Uncharacterized protein</fullName>
    </submittedName>
</protein>
<evidence type="ECO:0000256" key="1">
    <source>
        <dbReference type="SAM" id="Phobius"/>
    </source>
</evidence>
<organism evidence="2">
    <name type="scientific">Anguilla anguilla</name>
    <name type="common">European freshwater eel</name>
    <name type="synonym">Muraena anguilla</name>
    <dbReference type="NCBI Taxonomy" id="7936"/>
    <lineage>
        <taxon>Eukaryota</taxon>
        <taxon>Metazoa</taxon>
        <taxon>Chordata</taxon>
        <taxon>Craniata</taxon>
        <taxon>Vertebrata</taxon>
        <taxon>Euteleostomi</taxon>
        <taxon>Actinopterygii</taxon>
        <taxon>Neopterygii</taxon>
        <taxon>Teleostei</taxon>
        <taxon>Anguilliformes</taxon>
        <taxon>Anguillidae</taxon>
        <taxon>Anguilla</taxon>
    </lineage>
</organism>
<sequence>MERALIKFPLGPVLTATWFIYFMFHYLFVQHTPSSLFCLQSCIFKILERI</sequence>
<keyword evidence="1" id="KW-1133">Transmembrane helix</keyword>
<keyword evidence="1" id="KW-0812">Transmembrane</keyword>
<feature type="transmembrane region" description="Helical" evidence="1">
    <location>
        <begin position="12"/>
        <end position="29"/>
    </location>
</feature>
<dbReference type="AlphaFoldDB" id="A0A0E9PXL9"/>